<dbReference type="PANTHER" id="PTHR10000">
    <property type="entry name" value="PHOSPHOSERINE PHOSPHATASE"/>
    <property type="match status" value="1"/>
</dbReference>
<dbReference type="EMBL" id="FMXP01000023">
    <property type="protein sequence ID" value="SDB33185.1"/>
    <property type="molecule type" value="Genomic_DNA"/>
</dbReference>
<dbReference type="PROSITE" id="PS01229">
    <property type="entry name" value="COF_2"/>
    <property type="match status" value="1"/>
</dbReference>
<protein>
    <recommendedName>
        <fullName evidence="3">Haloacid dehalogenase-like hydrolase</fullName>
    </recommendedName>
</protein>
<dbReference type="InterPro" id="IPR021130">
    <property type="entry name" value="PRib-ATP_PPHydrolase-like"/>
</dbReference>
<dbReference type="PANTHER" id="PTHR10000:SF25">
    <property type="entry name" value="PHOSPHATASE YKRA-RELATED"/>
    <property type="match status" value="1"/>
</dbReference>
<dbReference type="SUPFAM" id="SSF56784">
    <property type="entry name" value="HAD-like"/>
    <property type="match status" value="1"/>
</dbReference>
<dbReference type="eggNOG" id="COG4696">
    <property type="taxonomic scope" value="Bacteria"/>
</dbReference>
<dbReference type="Gene3D" id="3.40.50.1000">
    <property type="entry name" value="HAD superfamily/HAD-like"/>
    <property type="match status" value="1"/>
</dbReference>
<dbReference type="SFLD" id="SFLDG01140">
    <property type="entry name" value="C2.B:_Phosphomannomutase_and_P"/>
    <property type="match status" value="1"/>
</dbReference>
<dbReference type="eggNOG" id="COG0561">
    <property type="taxonomic scope" value="Bacteria"/>
</dbReference>
<organism evidence="1 2">
    <name type="scientific">Streptococcus henryi</name>
    <dbReference type="NCBI Taxonomy" id="439219"/>
    <lineage>
        <taxon>Bacteria</taxon>
        <taxon>Bacillati</taxon>
        <taxon>Bacillota</taxon>
        <taxon>Bacilli</taxon>
        <taxon>Lactobacillales</taxon>
        <taxon>Streptococcaceae</taxon>
        <taxon>Streptococcus</taxon>
    </lineage>
</organism>
<dbReference type="SFLD" id="SFLDG01144">
    <property type="entry name" value="C2.B.4:_PGP_Like"/>
    <property type="match status" value="1"/>
</dbReference>
<dbReference type="Gene3D" id="1.10.3420.10">
    <property type="entry name" value="putative ntp pyrophosphohydrolase like domain"/>
    <property type="match status" value="1"/>
</dbReference>
<dbReference type="CDD" id="cd07517">
    <property type="entry name" value="HAD_HPP"/>
    <property type="match status" value="1"/>
</dbReference>
<name>A0A1G6CK90_9STRE</name>
<sequence>MFGNILAIKAVFFDIDGTLLNDRKNVQKSTQKAIQSLKKQGVFVGLATGRGPAFVQPYLENLGLDFAVTYNGQYIFTRDQVLYENQLPKSLIYKIMQDATDKRREISLGTSAGLVGSRIIGIGTSSFGQVLSALVPKKMAKTVERSFKHLIRRFKPQNFDNLWTMVRQPIYQIVLVVTEDQTAKIQEKFPQIKVTRSSPYSADLISRGQSKIKGIERVGEYFGFELSEVMAFGDSENDLEMLSGVGIGVAMGNAADGIKTRAHYTTSTNNNDGISKALAHYGLISLENDASFTSRDDNFNKVKDFHQLMDGETVKLPRSYGIEEAGHRADFKIEELVEFLYAASQGDRRQFTQALLNLHAAIDKAAEKVQSKEHPETPLVGQVDALTDLLYLTYGSFVLMGVDPKPLFDTVHESNMGKLFPDGLAHFDPVTHKILKPEDWEERFAPEPAIKRELDRQIQKALKRDEKKG</sequence>
<dbReference type="Proteomes" id="UP000182508">
    <property type="component" value="Unassembled WGS sequence"/>
</dbReference>
<dbReference type="InterPro" id="IPR023214">
    <property type="entry name" value="HAD_sf"/>
</dbReference>
<dbReference type="PROSITE" id="PS01228">
    <property type="entry name" value="COF_1"/>
    <property type="match status" value="1"/>
</dbReference>
<dbReference type="GO" id="GO:0005829">
    <property type="term" value="C:cytosol"/>
    <property type="evidence" value="ECO:0007669"/>
    <property type="project" value="TreeGrafter"/>
</dbReference>
<evidence type="ECO:0008006" key="3">
    <source>
        <dbReference type="Google" id="ProtNLM"/>
    </source>
</evidence>
<proteinExistence type="predicted"/>
<dbReference type="InterPro" id="IPR017223">
    <property type="entry name" value="HAD_SPs0319-typ"/>
</dbReference>
<accession>A0A1G6CK90</accession>
<dbReference type="AlphaFoldDB" id="A0A1G6CK90"/>
<dbReference type="STRING" id="439219.SAMN02910293_01642"/>
<dbReference type="InterPro" id="IPR006379">
    <property type="entry name" value="HAD-SF_hydro_IIB"/>
</dbReference>
<evidence type="ECO:0000313" key="1">
    <source>
        <dbReference type="EMBL" id="SDB33185.1"/>
    </source>
</evidence>
<keyword evidence="2" id="KW-1185">Reference proteome</keyword>
<dbReference type="PIRSF" id="PIRSF037492">
    <property type="entry name" value="UCP037492_HAD"/>
    <property type="match status" value="1"/>
</dbReference>
<dbReference type="GO" id="GO:0016791">
    <property type="term" value="F:phosphatase activity"/>
    <property type="evidence" value="ECO:0007669"/>
    <property type="project" value="TreeGrafter"/>
</dbReference>
<dbReference type="Gene3D" id="3.30.1240.10">
    <property type="match status" value="1"/>
</dbReference>
<dbReference type="InterPro" id="IPR036412">
    <property type="entry name" value="HAD-like_sf"/>
</dbReference>
<dbReference type="Pfam" id="PF08282">
    <property type="entry name" value="Hydrolase_3"/>
    <property type="match status" value="1"/>
</dbReference>
<dbReference type="InterPro" id="IPR023292">
    <property type="entry name" value="NTP_PyroPHydrolase-like_dom_sf"/>
</dbReference>
<dbReference type="GO" id="GO:0000287">
    <property type="term" value="F:magnesium ion binding"/>
    <property type="evidence" value="ECO:0007669"/>
    <property type="project" value="TreeGrafter"/>
</dbReference>
<dbReference type="SFLD" id="SFLDS00003">
    <property type="entry name" value="Haloacid_Dehalogenase"/>
    <property type="match status" value="1"/>
</dbReference>
<dbReference type="NCBIfam" id="TIGR01484">
    <property type="entry name" value="HAD-SF-IIB"/>
    <property type="match status" value="1"/>
</dbReference>
<reference evidence="1 2" key="1">
    <citation type="submission" date="2016-10" db="EMBL/GenBank/DDBJ databases">
        <authorList>
            <person name="de Groot N.N."/>
        </authorList>
    </citation>
    <scope>NUCLEOTIDE SEQUENCE [LARGE SCALE GENOMIC DNA]</scope>
    <source>
        <strain evidence="1 2">A-4</strain>
    </source>
</reference>
<evidence type="ECO:0000313" key="2">
    <source>
        <dbReference type="Proteomes" id="UP000182508"/>
    </source>
</evidence>
<gene>
    <name evidence="1" type="ORF">SAMN02910293_01642</name>
</gene>
<dbReference type="Pfam" id="PF01503">
    <property type="entry name" value="PRA-PH"/>
    <property type="match status" value="1"/>
</dbReference>